<feature type="transmembrane region" description="Helical" evidence="1">
    <location>
        <begin position="12"/>
        <end position="36"/>
    </location>
</feature>
<gene>
    <name evidence="2" type="ORF">QWY31_13615</name>
</gene>
<keyword evidence="1" id="KW-1133">Transmembrane helix</keyword>
<dbReference type="InterPro" id="IPR007462">
    <property type="entry name" value="COV1-like"/>
</dbReference>
<dbReference type="Pfam" id="PF04367">
    <property type="entry name" value="DUF502"/>
    <property type="match status" value="1"/>
</dbReference>
<dbReference type="RefSeq" id="WP_320005079.1">
    <property type="nucleotide sequence ID" value="NZ_JAUHJS010000007.1"/>
</dbReference>
<organism evidence="2 3">
    <name type="scientific">Shiella aurantiaca</name>
    <dbReference type="NCBI Taxonomy" id="3058365"/>
    <lineage>
        <taxon>Bacteria</taxon>
        <taxon>Pseudomonadati</taxon>
        <taxon>Bacteroidota</taxon>
        <taxon>Cytophagia</taxon>
        <taxon>Cytophagales</taxon>
        <taxon>Shiellaceae</taxon>
        <taxon>Shiella</taxon>
    </lineage>
</organism>
<dbReference type="EMBL" id="JAUHJS010000007">
    <property type="protein sequence ID" value="MDN4166541.1"/>
    <property type="molecule type" value="Genomic_DNA"/>
</dbReference>
<dbReference type="Proteomes" id="UP001168552">
    <property type="component" value="Unassembled WGS sequence"/>
</dbReference>
<evidence type="ECO:0000313" key="3">
    <source>
        <dbReference type="Proteomes" id="UP001168552"/>
    </source>
</evidence>
<keyword evidence="1" id="KW-0812">Transmembrane</keyword>
<feature type="transmembrane region" description="Helical" evidence="1">
    <location>
        <begin position="42"/>
        <end position="62"/>
    </location>
</feature>
<evidence type="ECO:0000256" key="1">
    <source>
        <dbReference type="SAM" id="Phobius"/>
    </source>
</evidence>
<evidence type="ECO:0000313" key="2">
    <source>
        <dbReference type="EMBL" id="MDN4166541.1"/>
    </source>
</evidence>
<reference evidence="2" key="1">
    <citation type="submission" date="2023-06" db="EMBL/GenBank/DDBJ databases">
        <title>Cytophagales bacterium Strain LB-30, isolated from soil.</title>
        <authorList>
            <person name="Liu B."/>
        </authorList>
    </citation>
    <scope>NUCLEOTIDE SEQUENCE</scope>
    <source>
        <strain evidence="2">LB-30</strain>
    </source>
</reference>
<accession>A0ABT8F8L0</accession>
<dbReference type="PANTHER" id="PTHR31876">
    <property type="entry name" value="COV-LIKE PROTEIN 1"/>
    <property type="match status" value="1"/>
</dbReference>
<dbReference type="PANTHER" id="PTHR31876:SF26">
    <property type="entry name" value="PROTEIN LIKE COV 2"/>
    <property type="match status" value="1"/>
</dbReference>
<proteinExistence type="predicted"/>
<keyword evidence="3" id="KW-1185">Reference proteome</keyword>
<comment type="caution">
    <text evidence="2">The sequence shown here is derived from an EMBL/GenBank/DDBJ whole genome shotgun (WGS) entry which is preliminary data.</text>
</comment>
<keyword evidence="1" id="KW-0472">Membrane</keyword>
<sequence length="191" mass="20795">MNQVIGKILRYFFQGLLLVIPIALTIYAITASVQWLDSLVKLPFPGLGLAIMLITITMIGLFTSNVLSHRVIEMVEALIIKIPLVGIIYSSSKDLIDAFVGDKKKFNQAVLVTENEANGIQKLGFITQKDLNSLGLPGKVAVYLPHSYAFSGVLILVPSENVRPLNAPSADIMKFIVSGGVSGIDKLERKK</sequence>
<protein>
    <submittedName>
        <fullName evidence="2">DUF502 domain-containing protein</fullName>
    </submittedName>
</protein>
<name>A0ABT8F8L0_9BACT</name>